<proteinExistence type="predicted"/>
<organism evidence="1 2">
    <name type="scientific">Necator americanus</name>
    <name type="common">Human hookworm</name>
    <dbReference type="NCBI Taxonomy" id="51031"/>
    <lineage>
        <taxon>Eukaryota</taxon>
        <taxon>Metazoa</taxon>
        <taxon>Ecdysozoa</taxon>
        <taxon>Nematoda</taxon>
        <taxon>Chromadorea</taxon>
        <taxon>Rhabditida</taxon>
        <taxon>Rhabditina</taxon>
        <taxon>Rhabditomorpha</taxon>
        <taxon>Strongyloidea</taxon>
        <taxon>Ancylostomatidae</taxon>
        <taxon>Bunostominae</taxon>
        <taxon>Necator</taxon>
    </lineage>
</organism>
<evidence type="ECO:0000313" key="2">
    <source>
        <dbReference type="Proteomes" id="UP001303046"/>
    </source>
</evidence>
<keyword evidence="2" id="KW-1185">Reference proteome</keyword>
<accession>A0ABR1DZ55</accession>
<reference evidence="1 2" key="1">
    <citation type="submission" date="2023-08" db="EMBL/GenBank/DDBJ databases">
        <title>A Necator americanus chromosomal reference genome.</title>
        <authorList>
            <person name="Ilik V."/>
            <person name="Petrzelkova K.J."/>
            <person name="Pardy F."/>
            <person name="Fuh T."/>
            <person name="Niatou-Singa F.S."/>
            <person name="Gouil Q."/>
            <person name="Baker L."/>
            <person name="Ritchie M.E."/>
            <person name="Jex A.R."/>
            <person name="Gazzola D."/>
            <person name="Li H."/>
            <person name="Toshio Fujiwara R."/>
            <person name="Zhan B."/>
            <person name="Aroian R.V."/>
            <person name="Pafco B."/>
            <person name="Schwarz E.M."/>
        </authorList>
    </citation>
    <scope>NUCLEOTIDE SEQUENCE [LARGE SCALE GENOMIC DNA]</scope>
    <source>
        <strain evidence="1 2">Aroian</strain>
        <tissue evidence="1">Whole animal</tissue>
    </source>
</reference>
<dbReference type="EMBL" id="JAVFWL010000005">
    <property type="protein sequence ID" value="KAK6755650.1"/>
    <property type="molecule type" value="Genomic_DNA"/>
</dbReference>
<evidence type="ECO:0000313" key="1">
    <source>
        <dbReference type="EMBL" id="KAK6755650.1"/>
    </source>
</evidence>
<name>A0ABR1DZ55_NECAM</name>
<comment type="caution">
    <text evidence="1">The sequence shown here is derived from an EMBL/GenBank/DDBJ whole genome shotgun (WGS) entry which is preliminary data.</text>
</comment>
<protein>
    <submittedName>
        <fullName evidence="1">Uncharacterized protein</fullName>
    </submittedName>
</protein>
<dbReference type="Proteomes" id="UP001303046">
    <property type="component" value="Unassembled WGS sequence"/>
</dbReference>
<gene>
    <name evidence="1" type="primary">Necator_chrV.g18972</name>
    <name evidence="1" type="ORF">RB195_014181</name>
</gene>
<sequence length="106" mass="12153">MMRITYRLVGIGVLFGETLRREPVPLRISVHYIDVVRLIPLQLNTRTVGSPPPLIKPQPRLAVPLVLPQEDRSDSCIYKKIRGKRKERSSSAGEVRFRSYEIIISD</sequence>